<keyword evidence="2" id="KW-0472">Membrane</keyword>
<proteinExistence type="predicted"/>
<keyword evidence="2" id="KW-0812">Transmembrane</keyword>
<organism evidence="3 4">
    <name type="scientific">Nannochloropsis salina CCMP1776</name>
    <dbReference type="NCBI Taxonomy" id="1027361"/>
    <lineage>
        <taxon>Eukaryota</taxon>
        <taxon>Sar</taxon>
        <taxon>Stramenopiles</taxon>
        <taxon>Ochrophyta</taxon>
        <taxon>Eustigmatophyceae</taxon>
        <taxon>Eustigmatales</taxon>
        <taxon>Monodopsidaceae</taxon>
        <taxon>Microchloropsis</taxon>
        <taxon>Microchloropsis salina</taxon>
    </lineage>
</organism>
<dbReference type="AlphaFoldDB" id="A0A4D9CYD8"/>
<accession>A0A4D9CYD8</accession>
<sequence>MNNRYRGLGSANSGLQSHGPQRFSLACRIATWTCIAGMGVFGLLLFRFSSYSTSPSTLLPPHSISSPPSSTAAPNFAPASSPEIFQAKCAAASKLLRQRGGWDYMRVMRGGQASVDSVVHQGNLNRLHKAIARANAEERPLKIAVLGGSFSAGGAVADMEDSFPEVLASLLAGKEEDGGDGPIPSTPVRYGAEIVNMAQGGAGFMLPLFCTMKVYSLVAEAPEQVPDVWIVEFGENFDSSVEQYEALLAMLLFDHNRFGQAAVLTAAVAKNFCWWSDGPIRASQCGLQRTWVWLEGVAQKMAVPLVSFVHGVAPWVDYRPPAWVESVGEEGGARDTGRTLPGLLLGNTSELSKQEYPGLYDKLDRVEKQLYADCGENQHFNEYGHRLLGHFLYGVFVEAGRNGGREESEEEIMARLSPQAVEVFHRVSSGSEGYTLSCNLTLTQGRALDLLPTARYNYTLWSEKAEGSSNIFSGGKKTRTDRKQTWSPLSENATLDFDFTVPRGASTLCVLMYGSQGMFLDASFPDHPQRMVEEVNGGSDVQASSTKHDKKNGGQEDGLCRHVQPDGKITVVACGSSVEQSTRPSTPHSLRTNINTVRNGTQSSASSSKVSKDIYRHPDGSPSSTRVNSTCVFRGGVDWTIYSVYKIDCSCLFPQGMADGGVHRIQLKNAKGKVQVAGVVIW</sequence>
<dbReference type="Proteomes" id="UP000355283">
    <property type="component" value="Unassembled WGS sequence"/>
</dbReference>
<reference evidence="3 4" key="1">
    <citation type="submission" date="2019-01" db="EMBL/GenBank/DDBJ databases">
        <title>Nuclear Genome Assembly of the Microalgal Biofuel strain Nannochloropsis salina CCMP1776.</title>
        <authorList>
            <person name="Hovde B."/>
        </authorList>
    </citation>
    <scope>NUCLEOTIDE SEQUENCE [LARGE SCALE GENOMIC DNA]</scope>
    <source>
        <strain evidence="3 4">CCMP1776</strain>
    </source>
</reference>
<feature type="region of interest" description="Disordered" evidence="1">
    <location>
        <begin position="577"/>
        <end position="626"/>
    </location>
</feature>
<protein>
    <submittedName>
        <fullName evidence="3">Uncharacterized protein</fullName>
    </submittedName>
</protein>
<feature type="compositionally biased region" description="Polar residues" evidence="1">
    <location>
        <begin position="577"/>
        <end position="602"/>
    </location>
</feature>
<feature type="region of interest" description="Disordered" evidence="1">
    <location>
        <begin position="530"/>
        <end position="562"/>
    </location>
</feature>
<evidence type="ECO:0000256" key="1">
    <source>
        <dbReference type="SAM" id="MobiDB-lite"/>
    </source>
</evidence>
<keyword evidence="2" id="KW-1133">Transmembrane helix</keyword>
<keyword evidence="4" id="KW-1185">Reference proteome</keyword>
<dbReference type="SUPFAM" id="SSF52266">
    <property type="entry name" value="SGNH hydrolase"/>
    <property type="match status" value="1"/>
</dbReference>
<feature type="transmembrane region" description="Helical" evidence="2">
    <location>
        <begin position="25"/>
        <end position="46"/>
    </location>
</feature>
<evidence type="ECO:0000256" key="2">
    <source>
        <dbReference type="SAM" id="Phobius"/>
    </source>
</evidence>
<comment type="caution">
    <text evidence="3">The sequence shown here is derived from an EMBL/GenBank/DDBJ whole genome shotgun (WGS) entry which is preliminary data.</text>
</comment>
<feature type="compositionally biased region" description="Basic and acidic residues" evidence="1">
    <location>
        <begin position="610"/>
        <end position="619"/>
    </location>
</feature>
<name>A0A4D9CYD8_9STRA</name>
<feature type="compositionally biased region" description="Basic and acidic residues" evidence="1">
    <location>
        <begin position="551"/>
        <end position="562"/>
    </location>
</feature>
<dbReference type="OrthoDB" id="10267893at2759"/>
<dbReference type="EMBL" id="SDOX01000122">
    <property type="protein sequence ID" value="TFJ81529.1"/>
    <property type="molecule type" value="Genomic_DNA"/>
</dbReference>
<gene>
    <name evidence="3" type="ORF">NSK_006783</name>
</gene>
<evidence type="ECO:0000313" key="3">
    <source>
        <dbReference type="EMBL" id="TFJ81529.1"/>
    </source>
</evidence>
<evidence type="ECO:0000313" key="4">
    <source>
        <dbReference type="Proteomes" id="UP000355283"/>
    </source>
</evidence>